<proteinExistence type="predicted"/>
<protein>
    <submittedName>
        <fullName evidence="2">ATP-grasp ribosomal peptide maturase</fullName>
    </submittedName>
</protein>
<dbReference type="GO" id="GO:0009432">
    <property type="term" value="P:SOS response"/>
    <property type="evidence" value="ECO:0007669"/>
    <property type="project" value="TreeGrafter"/>
</dbReference>
<evidence type="ECO:0000313" key="3">
    <source>
        <dbReference type="Proteomes" id="UP000095210"/>
    </source>
</evidence>
<organism evidence="2 3">
    <name type="scientific">Actinoalloteichus hymeniacidonis</name>
    <dbReference type="NCBI Taxonomy" id="340345"/>
    <lineage>
        <taxon>Bacteria</taxon>
        <taxon>Bacillati</taxon>
        <taxon>Actinomycetota</taxon>
        <taxon>Actinomycetes</taxon>
        <taxon>Pseudonocardiales</taxon>
        <taxon>Pseudonocardiaceae</taxon>
        <taxon>Actinoalloteichus</taxon>
    </lineage>
</organism>
<feature type="domain" description="MvdD-like pre-ATP grasp" evidence="1">
    <location>
        <begin position="10"/>
        <end position="123"/>
    </location>
</feature>
<accession>A0AAC9HU15</accession>
<reference evidence="3" key="1">
    <citation type="submission" date="2016-03" db="EMBL/GenBank/DDBJ databases">
        <title>Complete genome sequence of the type strain Actinoalloteichus hymeniacidonis DSM 45092.</title>
        <authorList>
            <person name="Schaffert L."/>
            <person name="Albersmeier A."/>
            <person name="Winkler A."/>
            <person name="Kalinowski J."/>
            <person name="Zotchev S."/>
            <person name="Ruckert C."/>
        </authorList>
    </citation>
    <scope>NUCLEOTIDE SEQUENCE [LARGE SCALE GENOMIC DNA]</scope>
    <source>
        <strain evidence="3">HPA177(T) (DSM 45092(T))</strain>
    </source>
</reference>
<name>A0AAC9HU15_9PSEU</name>
<gene>
    <name evidence="2" type="ORF">TL08_24120</name>
</gene>
<dbReference type="RefSeq" id="WP_069852278.1">
    <property type="nucleotide sequence ID" value="NZ_CP014859.1"/>
</dbReference>
<dbReference type="KEGG" id="ahm:TL08_24120"/>
<dbReference type="GO" id="GO:0005737">
    <property type="term" value="C:cytoplasm"/>
    <property type="evidence" value="ECO:0007669"/>
    <property type="project" value="TreeGrafter"/>
</dbReference>
<dbReference type="InterPro" id="IPR048936">
    <property type="entry name" value="MvdD-like_ATPgrasp"/>
</dbReference>
<sequence length="327" mass="36173">MTEPNVDRHVLVITKDFDPTADDVVTRLTDLRVPVMRFDLADFPIQLAVSGCIGPGARRWSGRIRGSHRSVGVEDIGAVWYRKPSRFRTLAGMSGTEETWAIGEARAGIGGLLGTLRCRWINHPVRNVIGSDKPMQLVVADEVGLSIPETLITNDPELARSFVAAQPGGAIYKSFRGGPRSESGRPIALFTTSVTSADITDAVRHTAHLFQACLPKAYEVRLTAVGNTMFGLRIDVETANGRQDWRSDHRRLTYSTIQIPDTIARGVRRLMHRLDLMFGALDFVVTPTNEWIFLEINPNGQWAWPHPQREAIADALATALEEGVRAE</sequence>
<dbReference type="SUPFAM" id="SSF56059">
    <property type="entry name" value="Glutathione synthetase ATP-binding domain-like"/>
    <property type="match status" value="1"/>
</dbReference>
<evidence type="ECO:0000313" key="2">
    <source>
        <dbReference type="EMBL" id="AOS65602.1"/>
    </source>
</evidence>
<dbReference type="NCBIfam" id="TIGR04187">
    <property type="entry name" value="GRASP_SAV_5884"/>
    <property type="match status" value="1"/>
</dbReference>
<dbReference type="AlphaFoldDB" id="A0AAC9HU15"/>
<dbReference type="PANTHER" id="PTHR21621">
    <property type="entry name" value="RIBOSOMAL PROTEIN S6 MODIFICATION PROTEIN"/>
    <property type="match status" value="1"/>
</dbReference>
<dbReference type="Pfam" id="PF21068">
    <property type="entry name" value="ATPgraspMvdD"/>
    <property type="match status" value="1"/>
</dbReference>
<dbReference type="InterPro" id="IPR026449">
    <property type="entry name" value="GRASP_SAV_5884"/>
</dbReference>
<dbReference type="Proteomes" id="UP000095210">
    <property type="component" value="Chromosome"/>
</dbReference>
<evidence type="ECO:0000259" key="1">
    <source>
        <dbReference type="Pfam" id="PF21068"/>
    </source>
</evidence>
<dbReference type="EMBL" id="CP014859">
    <property type="protein sequence ID" value="AOS65602.1"/>
    <property type="molecule type" value="Genomic_DNA"/>
</dbReference>
<dbReference type="Gene3D" id="3.30.470.20">
    <property type="entry name" value="ATP-grasp fold, B domain"/>
    <property type="match status" value="1"/>
</dbReference>
<keyword evidence="3" id="KW-1185">Reference proteome</keyword>
<dbReference type="PANTHER" id="PTHR21621:SF0">
    <property type="entry name" value="BETA-CITRYLGLUTAMATE SYNTHASE B-RELATED"/>
    <property type="match status" value="1"/>
</dbReference>
<dbReference type="GO" id="GO:0018169">
    <property type="term" value="F:ribosomal S6-glutamic acid ligase activity"/>
    <property type="evidence" value="ECO:0007669"/>
    <property type="project" value="TreeGrafter"/>
</dbReference>